<evidence type="ECO:0000259" key="1">
    <source>
        <dbReference type="PROSITE" id="PS50162"/>
    </source>
</evidence>
<dbReference type="SUPFAM" id="SSF56747">
    <property type="entry name" value="Prim-pol domain"/>
    <property type="match status" value="1"/>
</dbReference>
<keyword evidence="3" id="KW-0547">Nucleotide-binding</keyword>
<dbReference type="PROSITE" id="PS51199">
    <property type="entry name" value="SF4_HELICASE"/>
    <property type="match status" value="1"/>
</dbReference>
<dbReference type="CDD" id="cd00525">
    <property type="entry name" value="AE_Prim_S_like"/>
    <property type="match status" value="1"/>
</dbReference>
<dbReference type="InterPro" id="IPR007694">
    <property type="entry name" value="DNA_helicase_DnaB-like_C"/>
</dbReference>
<dbReference type="GO" id="GO:0003677">
    <property type="term" value="F:DNA binding"/>
    <property type="evidence" value="ECO:0007669"/>
    <property type="project" value="InterPro"/>
</dbReference>
<keyword evidence="3" id="KW-0067">ATP-binding</keyword>
<dbReference type="PROSITE" id="PS50162">
    <property type="entry name" value="RECA_2"/>
    <property type="match status" value="1"/>
</dbReference>
<dbReference type="GO" id="GO:0003678">
    <property type="term" value="F:DNA helicase activity"/>
    <property type="evidence" value="ECO:0007669"/>
    <property type="project" value="InterPro"/>
</dbReference>
<dbReference type="InterPro" id="IPR027417">
    <property type="entry name" value="P-loop_NTPase"/>
</dbReference>
<keyword evidence="3" id="KW-0378">Hydrolase</keyword>
<name>A0AAF0ZHA4_9CHRO</name>
<dbReference type="InterPro" id="IPR054347">
    <property type="entry name" value="TOTE_primase"/>
</dbReference>
<dbReference type="GO" id="GO:0006260">
    <property type="term" value="P:DNA replication"/>
    <property type="evidence" value="ECO:0007669"/>
    <property type="project" value="InterPro"/>
</dbReference>
<dbReference type="EMBL" id="CP138349">
    <property type="protein sequence ID" value="WPF90493.1"/>
    <property type="molecule type" value="Genomic_DNA"/>
</dbReference>
<evidence type="ECO:0000259" key="2">
    <source>
        <dbReference type="PROSITE" id="PS51199"/>
    </source>
</evidence>
<dbReference type="Gene3D" id="3.30.70.3300">
    <property type="match status" value="1"/>
</dbReference>
<keyword evidence="3" id="KW-0347">Helicase</keyword>
<dbReference type="Pfam" id="PF22548">
    <property type="entry name" value="AEP-TOTE"/>
    <property type="match status" value="1"/>
</dbReference>
<dbReference type="SUPFAM" id="SSF52540">
    <property type="entry name" value="P-loop containing nucleoside triphosphate hydrolases"/>
    <property type="match status" value="1"/>
</dbReference>
<evidence type="ECO:0000313" key="3">
    <source>
        <dbReference type="EMBL" id="WPF90493.1"/>
    </source>
</evidence>
<dbReference type="AlphaFoldDB" id="A0AAF0ZHA4"/>
<keyword evidence="3" id="KW-0614">Plasmid</keyword>
<dbReference type="PANTHER" id="PTHR30153">
    <property type="entry name" value="REPLICATIVE DNA HELICASE DNAB"/>
    <property type="match status" value="1"/>
</dbReference>
<protein>
    <submittedName>
        <fullName evidence="3">DnaB-like helicase C-terminal domain-containing protein</fullName>
    </submittedName>
</protein>
<accession>A0AAF0ZHA4</accession>
<gene>
    <name evidence="3" type="ORF">SAY89_18210</name>
</gene>
<organism evidence="3">
    <name type="scientific">Cyanobacterium aponinum AL20115</name>
    <dbReference type="NCBI Taxonomy" id="3090662"/>
    <lineage>
        <taxon>Bacteria</taxon>
        <taxon>Bacillati</taxon>
        <taxon>Cyanobacteriota</taxon>
        <taxon>Cyanophyceae</taxon>
        <taxon>Oscillatoriophycideae</taxon>
        <taxon>Chroococcales</taxon>
        <taxon>Geminocystaceae</taxon>
        <taxon>Cyanobacterium</taxon>
    </lineage>
</organism>
<dbReference type="RefSeq" id="WP_320002361.1">
    <property type="nucleotide sequence ID" value="NZ_CP138349.1"/>
</dbReference>
<dbReference type="PANTHER" id="PTHR30153:SF2">
    <property type="entry name" value="REPLICATIVE DNA HELICASE"/>
    <property type="match status" value="1"/>
</dbReference>
<sequence>MKDLISQYYRLFVHPEAQKYSIASLDNSEIKYPHQKDYLTESDLVASIRGDKSLGLILCQDKTGLAKCGCIDIDIPRDAKDLSEALTIAKNIVKSALELGINLYIEYSGNRGFHVWVFLEKAITHEPIKKALRAIALRANFTPQEIYPKDSNSNIKLPCTTHLKTSLRCGFITPDFDVNNPEIDLESQGDLMAKFELTALDKIINLSSEVKSENKPINETRSKEEIKGLLESLGDHPSCIKHLLTNGAPLEVDYNQANLTLIRYCLTKGLNLEESLKLADAMAKNTPETHSTSKDYEGKLKNFRSAFNSALRNSDNYKFECSYILSGVKENEAHKRGCIGTKCSIHKNHNPNYQKQSSENNLEADTNNQKVSDSLDFLRVNALIFDAMINLSSEGKECVKSQILRQSEKIVQKYLTLVTPNLSDSSKLLETEVIAYFLQNTEAIIDYSDIFSEGFKCTISKFESISDYLDNLYSLNLPSPETIEEYIEEIRVNGLKIIATEKIYSYPNLILKSDNISDIVSKIIDDSEKLLTHSVSDSNLLPTSEKLEGLVTQLLSEERTAIPTFSEDLNYLLNGGFSRGRFYVISAGPANGKSTLCLQCADFASFKGYRVGYFSFEMSLDQIFLTQISRLGEINSGYLENKVYFKNDSLKLKMFKTIKAYHEDYSDNIYIIECDDTYTPNKILSVIKKLKLDLVFIDYLQLMNSGDKDLDNNGNETIKISKIATELKRLARKSDTPIIAISDINKTSFDNAKSGKRGLDMTALRDSFKIAHSADCVMLLSSNDLEPKNENDTIKTQLDVVKNIWEKKDLSVAKMIENIDNRTQLSKSKADTFSRLYIDKNRTGKIGDILFKYSKAIHKFEPLNYLHSLQEKEEF</sequence>
<dbReference type="GO" id="GO:0140664">
    <property type="term" value="F:ATP-dependent DNA damage sensor activity"/>
    <property type="evidence" value="ECO:0007669"/>
    <property type="project" value="InterPro"/>
</dbReference>
<proteinExistence type="predicted"/>
<dbReference type="Gene3D" id="3.40.50.300">
    <property type="entry name" value="P-loop containing nucleotide triphosphate hydrolases"/>
    <property type="match status" value="1"/>
</dbReference>
<geneLocation type="plasmid" evidence="3">
    <name>pAL20115a</name>
</geneLocation>
<feature type="domain" description="RecA family profile 1" evidence="1">
    <location>
        <begin position="558"/>
        <end position="744"/>
    </location>
</feature>
<reference evidence="3" key="1">
    <citation type="submission" date="2023-11" db="EMBL/GenBank/DDBJ databases">
        <title>Genome sequence of Cyanobacterium aponinum BCRC AL20115.</title>
        <authorList>
            <person name="Chang H.-Y."/>
            <person name="Lin K.-M."/>
            <person name="Hsueh H.-T."/>
            <person name="Chu H.-A."/>
            <person name="Kuo C.-H."/>
        </authorList>
    </citation>
    <scope>NUCLEOTIDE SEQUENCE</scope>
    <source>
        <strain evidence="3">AL20115</strain>
        <plasmid evidence="3">pAL20115a</plasmid>
    </source>
</reference>
<feature type="domain" description="SF4 helicase" evidence="2">
    <location>
        <begin position="555"/>
        <end position="831"/>
    </location>
</feature>
<dbReference type="GO" id="GO:0005829">
    <property type="term" value="C:cytosol"/>
    <property type="evidence" value="ECO:0007669"/>
    <property type="project" value="TreeGrafter"/>
</dbReference>
<dbReference type="InterPro" id="IPR020588">
    <property type="entry name" value="RecA_ATP-bd"/>
</dbReference>
<dbReference type="Pfam" id="PF03796">
    <property type="entry name" value="DnaB_C"/>
    <property type="match status" value="1"/>
</dbReference>
<dbReference type="GO" id="GO:0005524">
    <property type="term" value="F:ATP binding"/>
    <property type="evidence" value="ECO:0007669"/>
    <property type="project" value="InterPro"/>
</dbReference>
<dbReference type="GO" id="GO:0006281">
    <property type="term" value="P:DNA repair"/>
    <property type="evidence" value="ECO:0007669"/>
    <property type="project" value="InterPro"/>
</dbReference>